<protein>
    <submittedName>
        <fullName evidence="2">Uncharacterized protein</fullName>
    </submittedName>
</protein>
<accession>A0AAV4S4F6</accession>
<dbReference type="EMBL" id="BPLR01008799">
    <property type="protein sequence ID" value="GIY27297.1"/>
    <property type="molecule type" value="Genomic_DNA"/>
</dbReference>
<comment type="caution">
    <text evidence="2">The sequence shown here is derived from an EMBL/GenBank/DDBJ whole genome shotgun (WGS) entry which is preliminary data.</text>
</comment>
<proteinExistence type="predicted"/>
<evidence type="ECO:0000313" key="2">
    <source>
        <dbReference type="EMBL" id="GIY27297.1"/>
    </source>
</evidence>
<feature type="region of interest" description="Disordered" evidence="1">
    <location>
        <begin position="74"/>
        <end position="105"/>
    </location>
</feature>
<gene>
    <name evidence="2" type="ORF">CEXT_558671</name>
</gene>
<keyword evidence="3" id="KW-1185">Reference proteome</keyword>
<dbReference type="Proteomes" id="UP001054945">
    <property type="component" value="Unassembled WGS sequence"/>
</dbReference>
<sequence length="105" mass="11806">MKCTLFKLANPAFHFLCNYTPTAGSPLKNMQLTFHSLHSSTLSLYLLEFVCLFGETIFLLSDVPFSTFPPPAPFEKTEKKNNKCREMSQMSKPPAYTFASGKTSL</sequence>
<evidence type="ECO:0000256" key="1">
    <source>
        <dbReference type="SAM" id="MobiDB-lite"/>
    </source>
</evidence>
<feature type="compositionally biased region" description="Basic and acidic residues" evidence="1">
    <location>
        <begin position="75"/>
        <end position="86"/>
    </location>
</feature>
<name>A0AAV4S4F6_CAEEX</name>
<organism evidence="2 3">
    <name type="scientific">Caerostris extrusa</name>
    <name type="common">Bark spider</name>
    <name type="synonym">Caerostris bankana</name>
    <dbReference type="NCBI Taxonomy" id="172846"/>
    <lineage>
        <taxon>Eukaryota</taxon>
        <taxon>Metazoa</taxon>
        <taxon>Ecdysozoa</taxon>
        <taxon>Arthropoda</taxon>
        <taxon>Chelicerata</taxon>
        <taxon>Arachnida</taxon>
        <taxon>Araneae</taxon>
        <taxon>Araneomorphae</taxon>
        <taxon>Entelegynae</taxon>
        <taxon>Araneoidea</taxon>
        <taxon>Araneidae</taxon>
        <taxon>Caerostris</taxon>
    </lineage>
</organism>
<evidence type="ECO:0000313" key="3">
    <source>
        <dbReference type="Proteomes" id="UP001054945"/>
    </source>
</evidence>
<dbReference type="AlphaFoldDB" id="A0AAV4S4F6"/>
<reference evidence="2 3" key="1">
    <citation type="submission" date="2021-06" db="EMBL/GenBank/DDBJ databases">
        <title>Caerostris extrusa draft genome.</title>
        <authorList>
            <person name="Kono N."/>
            <person name="Arakawa K."/>
        </authorList>
    </citation>
    <scope>NUCLEOTIDE SEQUENCE [LARGE SCALE GENOMIC DNA]</scope>
</reference>